<feature type="non-terminal residue" evidence="1">
    <location>
        <position position="73"/>
    </location>
</feature>
<dbReference type="Proteomes" id="UP001432322">
    <property type="component" value="Unassembled WGS sequence"/>
</dbReference>
<reference evidence="1" key="1">
    <citation type="submission" date="2023-10" db="EMBL/GenBank/DDBJ databases">
        <title>Genome assembly of Pristionchus species.</title>
        <authorList>
            <person name="Yoshida K."/>
            <person name="Sommer R.J."/>
        </authorList>
    </citation>
    <scope>NUCLEOTIDE SEQUENCE</scope>
    <source>
        <strain evidence="1">RS5133</strain>
    </source>
</reference>
<gene>
    <name evidence="1" type="ORF">PFISCL1PPCAC_21666</name>
</gene>
<dbReference type="AlphaFoldDB" id="A0AAV5WKN6"/>
<protein>
    <submittedName>
        <fullName evidence="1">Uncharacterized protein</fullName>
    </submittedName>
</protein>
<evidence type="ECO:0000313" key="2">
    <source>
        <dbReference type="Proteomes" id="UP001432322"/>
    </source>
</evidence>
<keyword evidence="2" id="KW-1185">Reference proteome</keyword>
<name>A0AAV5WKN6_9BILA</name>
<comment type="caution">
    <text evidence="1">The sequence shown here is derived from an EMBL/GenBank/DDBJ whole genome shotgun (WGS) entry which is preliminary data.</text>
</comment>
<organism evidence="1 2">
    <name type="scientific">Pristionchus fissidentatus</name>
    <dbReference type="NCBI Taxonomy" id="1538716"/>
    <lineage>
        <taxon>Eukaryota</taxon>
        <taxon>Metazoa</taxon>
        <taxon>Ecdysozoa</taxon>
        <taxon>Nematoda</taxon>
        <taxon>Chromadorea</taxon>
        <taxon>Rhabditida</taxon>
        <taxon>Rhabditina</taxon>
        <taxon>Diplogasteromorpha</taxon>
        <taxon>Diplogasteroidea</taxon>
        <taxon>Neodiplogasteridae</taxon>
        <taxon>Pristionchus</taxon>
    </lineage>
</organism>
<accession>A0AAV5WKN6</accession>
<evidence type="ECO:0000313" key="1">
    <source>
        <dbReference type="EMBL" id="GMT30369.1"/>
    </source>
</evidence>
<proteinExistence type="predicted"/>
<sequence>APVWSAVSRSTLIPFSGMSDPLSLTFALHTARPLMSTSANMVDCGMTIRGRRRRARIHFIVENEVKIGDTDRL</sequence>
<feature type="non-terminal residue" evidence="1">
    <location>
        <position position="1"/>
    </location>
</feature>
<dbReference type="EMBL" id="BTSY01000005">
    <property type="protein sequence ID" value="GMT30369.1"/>
    <property type="molecule type" value="Genomic_DNA"/>
</dbReference>